<gene>
    <name evidence="1" type="ORF">AVEN_49434_1</name>
</gene>
<comment type="caution">
    <text evidence="1">The sequence shown here is derived from an EMBL/GenBank/DDBJ whole genome shotgun (WGS) entry which is preliminary data.</text>
</comment>
<keyword evidence="2" id="KW-1185">Reference proteome</keyword>
<dbReference type="EMBL" id="BGPR01000222">
    <property type="protein sequence ID" value="GBM06053.1"/>
    <property type="molecule type" value="Genomic_DNA"/>
</dbReference>
<dbReference type="OrthoDB" id="8060176at2759"/>
<name>A0A4Y2CNW9_ARAVE</name>
<accession>A0A4Y2CNW9</accession>
<dbReference type="GO" id="GO:0003676">
    <property type="term" value="F:nucleic acid binding"/>
    <property type="evidence" value="ECO:0007669"/>
    <property type="project" value="InterPro"/>
</dbReference>
<dbReference type="Proteomes" id="UP000499080">
    <property type="component" value="Unassembled WGS sequence"/>
</dbReference>
<organism evidence="1 2">
    <name type="scientific">Araneus ventricosus</name>
    <name type="common">Orbweaver spider</name>
    <name type="synonym">Epeira ventricosa</name>
    <dbReference type="NCBI Taxonomy" id="182803"/>
    <lineage>
        <taxon>Eukaryota</taxon>
        <taxon>Metazoa</taxon>
        <taxon>Ecdysozoa</taxon>
        <taxon>Arthropoda</taxon>
        <taxon>Chelicerata</taxon>
        <taxon>Arachnida</taxon>
        <taxon>Araneae</taxon>
        <taxon>Araneomorphae</taxon>
        <taxon>Entelegynae</taxon>
        <taxon>Araneoidea</taxon>
        <taxon>Araneidae</taxon>
        <taxon>Araneus</taxon>
    </lineage>
</organism>
<evidence type="ECO:0000313" key="2">
    <source>
        <dbReference type="Proteomes" id="UP000499080"/>
    </source>
</evidence>
<dbReference type="AlphaFoldDB" id="A0A4Y2CNW9"/>
<dbReference type="InterPro" id="IPR036397">
    <property type="entry name" value="RNaseH_sf"/>
</dbReference>
<evidence type="ECO:0000313" key="1">
    <source>
        <dbReference type="EMBL" id="GBM06053.1"/>
    </source>
</evidence>
<dbReference type="Gene3D" id="3.30.420.10">
    <property type="entry name" value="Ribonuclease H-like superfamily/Ribonuclease H"/>
    <property type="match status" value="2"/>
</dbReference>
<proteinExistence type="predicted"/>
<protein>
    <submittedName>
        <fullName evidence="1">Uncharacterized protein</fullName>
    </submittedName>
</protein>
<sequence length="168" mass="19627">MLKVVHKQRRVNWAKYHQTWKDQWHRVIFSKEKKLNLDGPDGIAFSFVLLSSCHEERRGILSSRLLIRFFTFFPLSLLNIRFIHSLNEWSPAFPSLHWIIVLSVDQQLTFQRQQGGGSLIVWGGFGYSGKLNLAFSSGRMKATDYQEMLETVVSWPRCDQNNAKLRLT</sequence>
<reference evidence="1 2" key="1">
    <citation type="journal article" date="2019" name="Sci. Rep.">
        <title>Orb-weaving spider Araneus ventricosus genome elucidates the spidroin gene catalogue.</title>
        <authorList>
            <person name="Kono N."/>
            <person name="Nakamura H."/>
            <person name="Ohtoshi R."/>
            <person name="Moran D.A.P."/>
            <person name="Shinohara A."/>
            <person name="Yoshida Y."/>
            <person name="Fujiwara M."/>
            <person name="Mori M."/>
            <person name="Tomita M."/>
            <person name="Arakawa K."/>
        </authorList>
    </citation>
    <scope>NUCLEOTIDE SEQUENCE [LARGE SCALE GENOMIC DNA]</scope>
</reference>